<keyword evidence="1" id="KW-0812">Transmembrane</keyword>
<comment type="caution">
    <text evidence="2">The sequence shown here is derived from an EMBL/GenBank/DDBJ whole genome shotgun (WGS) entry which is preliminary data.</text>
</comment>
<gene>
    <name evidence="2" type="ORF">ENT43_00605</name>
</gene>
<organism evidence="2">
    <name type="scientific">candidate division CPR3 bacterium</name>
    <dbReference type="NCBI Taxonomy" id="2268181"/>
    <lineage>
        <taxon>Bacteria</taxon>
        <taxon>Bacteria division CPR3</taxon>
    </lineage>
</organism>
<protein>
    <submittedName>
        <fullName evidence="2">Uncharacterized protein</fullName>
    </submittedName>
</protein>
<dbReference type="AlphaFoldDB" id="A0A7C4R7R7"/>
<feature type="transmembrane region" description="Helical" evidence="1">
    <location>
        <begin position="54"/>
        <end position="71"/>
    </location>
</feature>
<keyword evidence="1" id="KW-1133">Transmembrane helix</keyword>
<keyword evidence="1" id="KW-0472">Membrane</keyword>
<proteinExistence type="predicted"/>
<name>A0A7C4R7R7_UNCC3</name>
<sequence>MMSKKALTKNYPSFEKREKLNRIRMRLVEIDRKRLREEAKKENISDGDMSNSDFAIWVFISFVLIIFVLRSEQWGSAFNFIVQSLKSNF</sequence>
<dbReference type="EMBL" id="DSYQ01000002">
    <property type="protein sequence ID" value="HGT70744.1"/>
    <property type="molecule type" value="Genomic_DNA"/>
</dbReference>
<accession>A0A7C4R7R7</accession>
<evidence type="ECO:0000313" key="2">
    <source>
        <dbReference type="EMBL" id="HGT70744.1"/>
    </source>
</evidence>
<reference evidence="2" key="1">
    <citation type="journal article" date="2020" name="mSystems">
        <title>Genome- and Community-Level Interaction Insights into Carbon Utilization and Element Cycling Functions of Hydrothermarchaeota in Hydrothermal Sediment.</title>
        <authorList>
            <person name="Zhou Z."/>
            <person name="Liu Y."/>
            <person name="Xu W."/>
            <person name="Pan J."/>
            <person name="Luo Z.H."/>
            <person name="Li M."/>
        </authorList>
    </citation>
    <scope>NUCLEOTIDE SEQUENCE [LARGE SCALE GENOMIC DNA]</scope>
    <source>
        <strain evidence="2">SpSt-579</strain>
    </source>
</reference>
<evidence type="ECO:0000256" key="1">
    <source>
        <dbReference type="SAM" id="Phobius"/>
    </source>
</evidence>